<comment type="caution">
    <text evidence="2">The sequence shown here is derived from an EMBL/GenBank/DDBJ whole genome shotgun (WGS) entry which is preliminary data.</text>
</comment>
<dbReference type="EMBL" id="CABFWF030000013">
    <property type="protein sequence ID" value="CAD7045617.1"/>
    <property type="molecule type" value="Genomic_DNA"/>
</dbReference>
<evidence type="ECO:0000313" key="3">
    <source>
        <dbReference type="Proteomes" id="UP000606921"/>
    </source>
</evidence>
<accession>A0ABM8PS88</accession>
<keyword evidence="3" id="KW-1185">Reference proteome</keyword>
<organism evidence="2 3">
    <name type="scientific">Pseudorhizobium endolithicum</name>
    <dbReference type="NCBI Taxonomy" id="1191678"/>
    <lineage>
        <taxon>Bacteria</taxon>
        <taxon>Pseudomonadati</taxon>
        <taxon>Pseudomonadota</taxon>
        <taxon>Alphaproteobacteria</taxon>
        <taxon>Hyphomicrobiales</taxon>
        <taxon>Rhizobiaceae</taxon>
        <taxon>Rhizobium/Agrobacterium group</taxon>
        <taxon>Pseudorhizobium</taxon>
    </lineage>
</organism>
<name>A0ABM8PS88_9HYPH</name>
<evidence type="ECO:0000313" key="2">
    <source>
        <dbReference type="EMBL" id="CAD7045617.1"/>
    </source>
</evidence>
<gene>
    <name evidence="2" type="ORF">REJC140_03985</name>
</gene>
<evidence type="ECO:0000256" key="1">
    <source>
        <dbReference type="SAM" id="MobiDB-lite"/>
    </source>
</evidence>
<reference evidence="2 3" key="1">
    <citation type="submission" date="2020-11" db="EMBL/GenBank/DDBJ databases">
        <authorList>
            <person name="Lassalle F."/>
        </authorList>
    </citation>
    <scope>NUCLEOTIDE SEQUENCE [LARGE SCALE GENOMIC DNA]</scope>
    <source>
        <strain evidence="2 3">JC140</strain>
    </source>
</reference>
<feature type="region of interest" description="Disordered" evidence="1">
    <location>
        <begin position="182"/>
        <end position="212"/>
    </location>
</feature>
<sequence>MAGAVALADIAQGPVHGLPDEVARVRRVRLDQRQIGEQSFIRLLLFTYGRAGDHREGGAAYIFAFVRGELRDQFRPEGRLREKVGGGVYDFPGIEACRPGTGLLPRQPVRIGSEDRSHAGIAQPSLPELERAFMVALHLTGNRAHLRGRDPERGGGVDAEAGHAGDACLVAERLQMPDDVIRAGAGPERHFSSRASSEDVSQRLPPMDCTSP</sequence>
<dbReference type="Proteomes" id="UP000606921">
    <property type="component" value="Unassembled WGS sequence"/>
</dbReference>
<protein>
    <submittedName>
        <fullName evidence="2">Uncharacterized protein</fullName>
    </submittedName>
</protein>
<feature type="compositionally biased region" description="Basic and acidic residues" evidence="1">
    <location>
        <begin position="182"/>
        <end position="201"/>
    </location>
</feature>
<proteinExistence type="predicted"/>